<accession>A0A1Z5IDW2</accession>
<dbReference type="SUPFAM" id="SSF52794">
    <property type="entry name" value="PTS system IIB component-like"/>
    <property type="match status" value="1"/>
</dbReference>
<dbReference type="PANTHER" id="PTHR34581:SF2">
    <property type="entry name" value="PTS SYSTEM N,N'-DIACETYLCHITOBIOSE-SPECIFIC EIIB COMPONENT"/>
    <property type="match status" value="1"/>
</dbReference>
<evidence type="ECO:0000256" key="5">
    <source>
        <dbReference type="ARBA" id="ARBA00022683"/>
    </source>
</evidence>
<evidence type="ECO:0000256" key="1">
    <source>
        <dbReference type="ARBA" id="ARBA00022448"/>
    </source>
</evidence>
<keyword evidence="5" id="KW-0598">Phosphotransferase system</keyword>
<feature type="domain" description="PTS EIIB type-3" evidence="7">
    <location>
        <begin position="2"/>
        <end position="104"/>
    </location>
</feature>
<evidence type="ECO:0000256" key="4">
    <source>
        <dbReference type="ARBA" id="ARBA00022679"/>
    </source>
</evidence>
<name>A0A1Z5IDW2_9LACO</name>
<dbReference type="Gene3D" id="3.40.50.2300">
    <property type="match status" value="1"/>
</dbReference>
<evidence type="ECO:0000259" key="7">
    <source>
        <dbReference type="PROSITE" id="PS51100"/>
    </source>
</evidence>
<evidence type="ECO:0000313" key="8">
    <source>
        <dbReference type="EMBL" id="GAW99865.1"/>
    </source>
</evidence>
<evidence type="ECO:0000256" key="2">
    <source>
        <dbReference type="ARBA" id="ARBA00022553"/>
    </source>
</evidence>
<keyword evidence="2" id="KW-0597">Phosphoprotein</keyword>
<protein>
    <submittedName>
        <fullName evidence="8">Cellobiose-specific PTS system IIB component</fullName>
    </submittedName>
</protein>
<comment type="caution">
    <text evidence="8">The sequence shown here is derived from an EMBL/GenBank/DDBJ whole genome shotgun (WGS) entry which is preliminary data.</text>
</comment>
<keyword evidence="3" id="KW-0762">Sugar transport</keyword>
<dbReference type="Proteomes" id="UP000198374">
    <property type="component" value="Unassembled WGS sequence"/>
</dbReference>
<dbReference type="PANTHER" id="PTHR34581">
    <property type="entry name" value="PTS SYSTEM N,N'-DIACETYLCHITOBIOSE-SPECIFIC EIIB COMPONENT"/>
    <property type="match status" value="1"/>
</dbReference>
<dbReference type="EMBL" id="BCMF01000008">
    <property type="protein sequence ID" value="GAW99865.1"/>
    <property type="molecule type" value="Genomic_DNA"/>
</dbReference>
<dbReference type="InterPro" id="IPR013012">
    <property type="entry name" value="PTS_EIIB_3"/>
</dbReference>
<dbReference type="AlphaFoldDB" id="A0A1Z5IDW2"/>
<keyword evidence="1" id="KW-0813">Transport</keyword>
<evidence type="ECO:0000313" key="9">
    <source>
        <dbReference type="Proteomes" id="UP000198374"/>
    </source>
</evidence>
<dbReference type="GO" id="GO:0009401">
    <property type="term" value="P:phosphoenolpyruvate-dependent sugar phosphotransferase system"/>
    <property type="evidence" value="ECO:0007669"/>
    <property type="project" value="UniProtKB-KW"/>
</dbReference>
<gene>
    <name evidence="8" type="primary">celA</name>
    <name evidence="8" type="ORF">IWT30_01842</name>
</gene>
<keyword evidence="9" id="KW-1185">Reference proteome</keyword>
<evidence type="ECO:0000256" key="6">
    <source>
        <dbReference type="PROSITE-ProRule" id="PRU00423"/>
    </source>
</evidence>
<feature type="modified residue" description="Phosphocysteine; by EIIA" evidence="6">
    <location>
        <position position="9"/>
    </location>
</feature>
<proteinExistence type="predicted"/>
<dbReference type="PROSITE" id="PS51100">
    <property type="entry name" value="PTS_EIIB_TYPE_3"/>
    <property type="match status" value="1"/>
</dbReference>
<evidence type="ECO:0000256" key="3">
    <source>
        <dbReference type="ARBA" id="ARBA00022597"/>
    </source>
</evidence>
<dbReference type="InterPro" id="IPR051819">
    <property type="entry name" value="PTS_sugar-specific_EIIB"/>
</dbReference>
<dbReference type="GO" id="GO:0008982">
    <property type="term" value="F:protein-N(PI)-phosphohistidine-sugar phosphotransferase activity"/>
    <property type="evidence" value="ECO:0007669"/>
    <property type="project" value="InterPro"/>
</dbReference>
<sequence length="105" mass="11422">MMTNVLIICASGITSQLLQETAQRSVEAYHANMIFQSSSFAAAQNNGLESADLVLVAPQVGCDYATLKSINPRLEKIPDNIYAWLNGESLVKFAMTELDKNKVVG</sequence>
<organism evidence="8 9">
    <name type="scientific">Secundilactobacillus mixtipabuli</name>
    <dbReference type="NCBI Taxonomy" id="1435342"/>
    <lineage>
        <taxon>Bacteria</taxon>
        <taxon>Bacillati</taxon>
        <taxon>Bacillota</taxon>
        <taxon>Bacilli</taxon>
        <taxon>Lactobacillales</taxon>
        <taxon>Lactobacillaceae</taxon>
        <taxon>Secundilactobacillus</taxon>
    </lineage>
</organism>
<keyword evidence="4" id="KW-0808">Transferase</keyword>
<reference evidence="8 9" key="1">
    <citation type="submission" date="2015-11" db="EMBL/GenBank/DDBJ databases">
        <title>Draft genome sequences of new species of the genus Lactobacillus isolated from orchardgrass silage.</title>
        <authorList>
            <person name="Tohno M."/>
            <person name="Tanizawa Y."/>
            <person name="Arita M."/>
        </authorList>
    </citation>
    <scope>NUCLEOTIDE SEQUENCE [LARGE SCALE GENOMIC DNA]</scope>
    <source>
        <strain evidence="8 9">IWT30</strain>
    </source>
</reference>
<dbReference type="InterPro" id="IPR036095">
    <property type="entry name" value="PTS_EIIB-like_sf"/>
</dbReference>